<dbReference type="PANTHER" id="PTHR31672:SF13">
    <property type="entry name" value="F-BOX PROTEIN CPR30-LIKE"/>
    <property type="match status" value="1"/>
</dbReference>
<dbReference type="CDD" id="cd22157">
    <property type="entry name" value="F-box_AtFBW1-like"/>
    <property type="match status" value="1"/>
</dbReference>
<organism evidence="2 3">
    <name type="scientific">Lithospermum erythrorhizon</name>
    <name type="common">Purple gromwell</name>
    <name type="synonym">Lithospermum officinale var. erythrorhizon</name>
    <dbReference type="NCBI Taxonomy" id="34254"/>
    <lineage>
        <taxon>Eukaryota</taxon>
        <taxon>Viridiplantae</taxon>
        <taxon>Streptophyta</taxon>
        <taxon>Embryophyta</taxon>
        <taxon>Tracheophyta</taxon>
        <taxon>Spermatophyta</taxon>
        <taxon>Magnoliopsida</taxon>
        <taxon>eudicotyledons</taxon>
        <taxon>Gunneridae</taxon>
        <taxon>Pentapetalae</taxon>
        <taxon>asterids</taxon>
        <taxon>lamiids</taxon>
        <taxon>Boraginales</taxon>
        <taxon>Boraginaceae</taxon>
        <taxon>Boraginoideae</taxon>
        <taxon>Lithospermeae</taxon>
        <taxon>Lithospermum</taxon>
    </lineage>
</organism>
<proteinExistence type="predicted"/>
<dbReference type="Pfam" id="PF00646">
    <property type="entry name" value="F-box"/>
    <property type="match status" value="1"/>
</dbReference>
<dbReference type="NCBIfam" id="TIGR01640">
    <property type="entry name" value="F_box_assoc_1"/>
    <property type="match status" value="1"/>
</dbReference>
<evidence type="ECO:0000313" key="2">
    <source>
        <dbReference type="EMBL" id="GAA0186102.1"/>
    </source>
</evidence>
<sequence>MAQIIPEVPTDILIDILSRIPPKSLLPFRSVCYAWRLLIDSNEFINIHLKKSQETNSNSSIILAGLGIYVVDLDTKDEYVALELTPPVKFFEISSSINGLFLVMSDKNDSPLIWNPSTGELVAIPSSPVEYPHGTLPGSAYETYGFGFDSKSDEFKVVKSVKCKGYDYNWMNCETKVFSLKSNSWKNIDDFAYPLPHKRIWGVYVEGALHCHFVMPELIIIMAFNIGTETHYIVPSPNFPEGEERSETSTLAEIGGCLSLVNPMNKFSVDVWVMKEYGVEKSWTKLFNVCPSLIDCNANLYPLGYSKCGREVLLNCDDTKLFWYDLERESVVSVRVHNMPYVFYAMPFVGSLVKPWVMPRPRERSEVSIDSSIKKFLLIWNCVKGDDDVGTLYSKKFIKIVDTF</sequence>
<dbReference type="SUPFAM" id="SSF81383">
    <property type="entry name" value="F-box domain"/>
    <property type="match status" value="1"/>
</dbReference>
<dbReference type="PROSITE" id="PS50181">
    <property type="entry name" value="FBOX"/>
    <property type="match status" value="1"/>
</dbReference>
<feature type="domain" description="F-box" evidence="1">
    <location>
        <begin position="2"/>
        <end position="48"/>
    </location>
</feature>
<dbReference type="InterPro" id="IPR036047">
    <property type="entry name" value="F-box-like_dom_sf"/>
</dbReference>
<dbReference type="SUPFAM" id="SSF50965">
    <property type="entry name" value="Galactose oxidase, central domain"/>
    <property type="match status" value="1"/>
</dbReference>
<dbReference type="InterPro" id="IPR001810">
    <property type="entry name" value="F-box_dom"/>
</dbReference>
<dbReference type="InterPro" id="IPR017451">
    <property type="entry name" value="F-box-assoc_interact_dom"/>
</dbReference>
<dbReference type="Gene3D" id="1.20.1280.50">
    <property type="match status" value="1"/>
</dbReference>
<name>A0AAV3S0M0_LITER</name>
<keyword evidence="3" id="KW-1185">Reference proteome</keyword>
<dbReference type="InterPro" id="IPR011043">
    <property type="entry name" value="Gal_Oxase/kelch_b-propeller"/>
</dbReference>
<accession>A0AAV3S0M0</accession>
<dbReference type="EMBL" id="BAABME010013367">
    <property type="protein sequence ID" value="GAA0186102.1"/>
    <property type="molecule type" value="Genomic_DNA"/>
</dbReference>
<dbReference type="PANTHER" id="PTHR31672">
    <property type="entry name" value="BNACNNG10540D PROTEIN"/>
    <property type="match status" value="1"/>
</dbReference>
<dbReference type="Pfam" id="PF08268">
    <property type="entry name" value="FBA_3"/>
    <property type="match status" value="1"/>
</dbReference>
<dbReference type="AlphaFoldDB" id="A0AAV3S0M0"/>
<dbReference type="SMART" id="SM00256">
    <property type="entry name" value="FBOX"/>
    <property type="match status" value="1"/>
</dbReference>
<reference evidence="2 3" key="1">
    <citation type="submission" date="2024-01" db="EMBL/GenBank/DDBJ databases">
        <title>The complete chloroplast genome sequence of Lithospermum erythrorhizon: insights into the phylogenetic relationship among Boraginaceae species and the maternal lineages of purple gromwells.</title>
        <authorList>
            <person name="Okada T."/>
            <person name="Watanabe K."/>
        </authorList>
    </citation>
    <scope>NUCLEOTIDE SEQUENCE [LARGE SCALE GENOMIC DNA]</scope>
</reference>
<evidence type="ECO:0000313" key="3">
    <source>
        <dbReference type="Proteomes" id="UP001454036"/>
    </source>
</evidence>
<evidence type="ECO:0000259" key="1">
    <source>
        <dbReference type="PROSITE" id="PS50181"/>
    </source>
</evidence>
<comment type="caution">
    <text evidence="2">The sequence shown here is derived from an EMBL/GenBank/DDBJ whole genome shotgun (WGS) entry which is preliminary data.</text>
</comment>
<dbReference type="Proteomes" id="UP001454036">
    <property type="component" value="Unassembled WGS sequence"/>
</dbReference>
<dbReference type="InterPro" id="IPR050796">
    <property type="entry name" value="SCF_F-box_component"/>
</dbReference>
<gene>
    <name evidence="2" type="ORF">LIER_33390</name>
</gene>
<protein>
    <recommendedName>
        <fullName evidence="1">F-box domain-containing protein</fullName>
    </recommendedName>
</protein>
<dbReference type="InterPro" id="IPR013187">
    <property type="entry name" value="F-box-assoc_dom_typ3"/>
</dbReference>